<dbReference type="GO" id="GO:0030170">
    <property type="term" value="F:pyridoxal phosphate binding"/>
    <property type="evidence" value="ECO:0007669"/>
    <property type="project" value="InterPro"/>
</dbReference>
<dbReference type="RefSeq" id="WP_125740931.1">
    <property type="nucleotide sequence ID" value="NZ_RCOR01000015.1"/>
</dbReference>
<evidence type="ECO:0000313" key="7">
    <source>
        <dbReference type="Proteomes" id="UP000278149"/>
    </source>
</evidence>
<dbReference type="CDD" id="cd00610">
    <property type="entry name" value="OAT_like"/>
    <property type="match status" value="1"/>
</dbReference>
<evidence type="ECO:0000313" key="6">
    <source>
        <dbReference type="EMBL" id="RSN69921.1"/>
    </source>
</evidence>
<evidence type="ECO:0000256" key="4">
    <source>
        <dbReference type="ARBA" id="ARBA00022898"/>
    </source>
</evidence>
<evidence type="ECO:0000256" key="3">
    <source>
        <dbReference type="ARBA" id="ARBA00022679"/>
    </source>
</evidence>
<evidence type="ECO:0000256" key="5">
    <source>
        <dbReference type="RuleBase" id="RU003560"/>
    </source>
</evidence>
<dbReference type="GO" id="GO:0042802">
    <property type="term" value="F:identical protein binding"/>
    <property type="evidence" value="ECO:0007669"/>
    <property type="project" value="TreeGrafter"/>
</dbReference>
<name>A0A429G7Z9_9CREN</name>
<dbReference type="AlphaFoldDB" id="A0A429G7Z9"/>
<protein>
    <submittedName>
        <fullName evidence="6">Aspartate aminotransferase family protein</fullName>
    </submittedName>
</protein>
<dbReference type="EMBL" id="RCOR01000015">
    <property type="protein sequence ID" value="RSN69921.1"/>
    <property type="molecule type" value="Genomic_DNA"/>
</dbReference>
<dbReference type="PROSITE" id="PS00600">
    <property type="entry name" value="AA_TRANSFER_CLASS_3"/>
    <property type="match status" value="1"/>
</dbReference>
<keyword evidence="3 6" id="KW-0808">Transferase</keyword>
<dbReference type="InterPro" id="IPR050103">
    <property type="entry name" value="Class-III_PLP-dep_AT"/>
</dbReference>
<dbReference type="InterPro" id="IPR015421">
    <property type="entry name" value="PyrdxlP-dep_Trfase_major"/>
</dbReference>
<dbReference type="GO" id="GO:0008483">
    <property type="term" value="F:transaminase activity"/>
    <property type="evidence" value="ECO:0007669"/>
    <property type="project" value="UniProtKB-KW"/>
</dbReference>
<evidence type="ECO:0000256" key="1">
    <source>
        <dbReference type="ARBA" id="ARBA00001933"/>
    </source>
</evidence>
<dbReference type="FunFam" id="3.40.640.10:FF:000301">
    <property type="entry name" value="4-aminobutyrate aminotransferase"/>
    <property type="match status" value="1"/>
</dbReference>
<dbReference type="InterPro" id="IPR015422">
    <property type="entry name" value="PyrdxlP-dep_Trfase_small"/>
</dbReference>
<comment type="caution">
    <text evidence="6">The sequence shown here is derived from an EMBL/GenBank/DDBJ whole genome shotgun (WGS) entry which is preliminary data.</text>
</comment>
<accession>A0A429G7Z9</accession>
<dbReference type="Pfam" id="PF00202">
    <property type="entry name" value="Aminotran_3"/>
    <property type="match status" value="1"/>
</dbReference>
<dbReference type="PANTHER" id="PTHR11986">
    <property type="entry name" value="AMINOTRANSFERASE CLASS III"/>
    <property type="match status" value="1"/>
</dbReference>
<dbReference type="Proteomes" id="UP000278149">
    <property type="component" value="Unassembled WGS sequence"/>
</dbReference>
<dbReference type="SUPFAM" id="SSF53383">
    <property type="entry name" value="PLP-dependent transferases"/>
    <property type="match status" value="1"/>
</dbReference>
<gene>
    <name evidence="6" type="ORF">D9Q81_02165</name>
</gene>
<dbReference type="Gene3D" id="3.90.1150.10">
    <property type="entry name" value="Aspartate Aminotransferase, domain 1"/>
    <property type="match status" value="1"/>
</dbReference>
<dbReference type="PANTHER" id="PTHR11986:SF79">
    <property type="entry name" value="ACETYLORNITHINE AMINOTRANSFERASE, MITOCHONDRIAL"/>
    <property type="match status" value="1"/>
</dbReference>
<evidence type="ECO:0000256" key="2">
    <source>
        <dbReference type="ARBA" id="ARBA00022576"/>
    </source>
</evidence>
<keyword evidence="4 5" id="KW-0663">Pyridoxal phosphate</keyword>
<proteinExistence type="inferred from homology"/>
<reference evidence="6 7" key="1">
    <citation type="submission" date="2018-10" db="EMBL/GenBank/DDBJ databases">
        <title>Co-occurring genomic capacity for anaerobic methane metabolism and dissimilatory sulfite reduction discovered in the Korarchaeota.</title>
        <authorList>
            <person name="Mckay L.J."/>
            <person name="Dlakic M."/>
            <person name="Fields M.W."/>
            <person name="Delmont T.O."/>
            <person name="Eren A.M."/>
            <person name="Jay Z.J."/>
            <person name="Klingelsmith K.B."/>
            <person name="Rusch D.B."/>
            <person name="Inskeep W.P."/>
        </authorList>
    </citation>
    <scope>NUCLEOTIDE SEQUENCE [LARGE SCALE GENOMIC DNA]</scope>
    <source>
        <strain evidence="6 7">WS</strain>
    </source>
</reference>
<dbReference type="InterPro" id="IPR005814">
    <property type="entry name" value="Aminotrans_3"/>
</dbReference>
<comment type="similarity">
    <text evidence="5">Belongs to the class-III pyridoxal-phosphate-dependent aminotransferase family.</text>
</comment>
<dbReference type="Gene3D" id="3.40.640.10">
    <property type="entry name" value="Type I PLP-dependent aspartate aminotransferase-like (Major domain)"/>
    <property type="match status" value="1"/>
</dbReference>
<organism evidence="6 7">
    <name type="scientific">Candidatus Korarchaeum cryptofilum</name>
    <dbReference type="NCBI Taxonomy" id="498846"/>
    <lineage>
        <taxon>Archaea</taxon>
        <taxon>Thermoproteota</taxon>
        <taxon>Candidatus Korarchaeia</taxon>
        <taxon>Candidatus Korarchaeales</taxon>
        <taxon>Candidatus Korarchaeaceae</taxon>
        <taxon>Candidatus Korarchaeum</taxon>
    </lineage>
</organism>
<dbReference type="InterPro" id="IPR015424">
    <property type="entry name" value="PyrdxlP-dep_Trfase"/>
</dbReference>
<dbReference type="InterPro" id="IPR049704">
    <property type="entry name" value="Aminotrans_3_PPA_site"/>
</dbReference>
<comment type="cofactor">
    <cofactor evidence="1">
        <name>pyridoxal 5'-phosphate</name>
        <dbReference type="ChEBI" id="CHEBI:597326"/>
    </cofactor>
</comment>
<keyword evidence="2 6" id="KW-0032">Aminotransferase</keyword>
<sequence>MIESYYPSVFKCKPSFPIVVDRGFKAEIWTKDGRRFLDFSGAATSLGQAHPKVVESIKEHVNKITGFSGLLAPTEPFLRLGEELKSIVPVRDASIAYATTGSEASDFAIQLAKYVTKRSVILSFFGAYHGLTGYALMSSPTEGMRRVAPRVSDTLYAPYPNCLPCKMRSLPCDDCVDLSISFIEEEIIGRAVEPEDLAAIIVEPLQSHGGIIFPPARFFQELRRISNGTGALLIVDEVYTGFGRTGKWFGIEHHGVEPDIMVMGKGMGGGLPIAAVAFRGSLLEDWYLCSGGSLGTFAGHYLSAVASLATIEAIREENLIENAKERGEQLSSSLREFVERYDFLVDSRGTGCVQGIEFYEKGKPSKKVAEMVKWALFDRGLLAIQVGRHHNVIKLTPPITITEEQMDEAIRIIEDSLNEVKRVRRDGL</sequence>